<dbReference type="STRING" id="526225.Gobs_1165"/>
<evidence type="ECO:0000313" key="1">
    <source>
        <dbReference type="EMBL" id="ADB73919.1"/>
    </source>
</evidence>
<dbReference type="AlphaFoldDB" id="D2SAJ0"/>
<keyword evidence="1" id="KW-0645">Protease</keyword>
<dbReference type="Proteomes" id="UP000001382">
    <property type="component" value="Chromosome"/>
</dbReference>
<dbReference type="KEGG" id="gob:Gobs_1165"/>
<protein>
    <submittedName>
        <fullName evidence="1">EndA/NucM family protease / nuclease</fullName>
    </submittedName>
</protein>
<evidence type="ECO:0000313" key="2">
    <source>
        <dbReference type="Proteomes" id="UP000001382"/>
    </source>
</evidence>
<dbReference type="RefSeq" id="WP_012947360.1">
    <property type="nucleotide sequence ID" value="NC_013757.1"/>
</dbReference>
<dbReference type="EMBL" id="CP001867">
    <property type="protein sequence ID" value="ADB73919.1"/>
    <property type="molecule type" value="Genomic_DNA"/>
</dbReference>
<reference evidence="2" key="2">
    <citation type="submission" date="2010-01" db="EMBL/GenBank/DDBJ databases">
        <title>The complete genome of Geodermatophilus obscurus DSM 43160.</title>
        <authorList>
            <consortium name="US DOE Joint Genome Institute (JGI-PGF)"/>
            <person name="Lucas S."/>
            <person name="Copeland A."/>
            <person name="Lapidus A."/>
            <person name="Glavina del Rio T."/>
            <person name="Dalin E."/>
            <person name="Tice H."/>
            <person name="Bruce D."/>
            <person name="Goodwin L."/>
            <person name="Pitluck S."/>
            <person name="Kyrpides N."/>
            <person name="Mavromatis K."/>
            <person name="Ivanova N."/>
            <person name="Munk A.C."/>
            <person name="Brettin T."/>
            <person name="Detter J.C."/>
            <person name="Han C."/>
            <person name="Larimer F."/>
            <person name="Land M."/>
            <person name="Hauser L."/>
            <person name="Markowitz V."/>
            <person name="Cheng J.-F."/>
            <person name="Hugenholtz P."/>
            <person name="Woyke T."/>
            <person name="Wu D."/>
            <person name="Jando M."/>
            <person name="Schneider S."/>
            <person name="Klenk H.-P."/>
            <person name="Eisen J.A."/>
        </authorList>
    </citation>
    <scope>NUCLEOTIDE SEQUENCE [LARGE SCALE GENOMIC DNA]</scope>
    <source>
        <strain evidence="2">ATCC 25078 / DSM 43160 / JCM 3152 / KCC A-0152 / KCTC 9177 / NBRC 13315 / NRRL B-3577 / G-20</strain>
    </source>
</reference>
<reference evidence="1 2" key="1">
    <citation type="journal article" date="2010" name="Stand. Genomic Sci.">
        <title>Complete genome sequence of Geodermatophilus obscurus type strain (G-20).</title>
        <authorList>
            <person name="Ivanova N."/>
            <person name="Sikorski J."/>
            <person name="Jando M."/>
            <person name="Munk C."/>
            <person name="Lapidus A."/>
            <person name="Glavina Del Rio T."/>
            <person name="Copeland A."/>
            <person name="Tice H."/>
            <person name="Cheng J.-F."/>
            <person name="Lucas S."/>
            <person name="Chen F."/>
            <person name="Nolan M."/>
            <person name="Bruce D."/>
            <person name="Goodwin L."/>
            <person name="Pitluck S."/>
            <person name="Mavromatis K."/>
            <person name="Mikhailova N."/>
            <person name="Pati A."/>
            <person name="Chen A."/>
            <person name="Palaniappan K."/>
            <person name="Land M."/>
            <person name="Hauser L."/>
            <person name="Chang Y.-J."/>
            <person name="Jeffries C.D."/>
            <person name="Meincke L."/>
            <person name="Brettin T."/>
            <person name="Detter J.C."/>
            <person name="Detter J.C."/>
            <person name="Rohde M."/>
            <person name="Goeker M."/>
            <person name="Bristow J."/>
            <person name="Eisen J.A."/>
            <person name="Markowitz V."/>
            <person name="Hugenholtz P."/>
            <person name="Kyrpides N.C."/>
            <person name="Klenk H.-P."/>
        </authorList>
    </citation>
    <scope>NUCLEOTIDE SEQUENCE [LARGE SCALE GENOMIC DNA]</scope>
    <source>
        <strain evidence="2">ATCC 25078 / DSM 43160 / JCM 3152 / KCC A-0152 / KCTC 9177 / NBRC 13315 / NRRL B-3577 / G-20</strain>
    </source>
</reference>
<keyword evidence="2" id="KW-1185">Reference proteome</keyword>
<organism evidence="1 2">
    <name type="scientific">Geodermatophilus obscurus (strain ATCC 25078 / DSM 43160 / JCM 3152 / CCUG 61914 / KCC A-0152 / KCTC 9177 / NBRC 13315 / NRRL B-3577 / G-20)</name>
    <dbReference type="NCBI Taxonomy" id="526225"/>
    <lineage>
        <taxon>Bacteria</taxon>
        <taxon>Bacillati</taxon>
        <taxon>Actinomycetota</taxon>
        <taxon>Actinomycetes</taxon>
        <taxon>Geodermatophilales</taxon>
        <taxon>Geodermatophilaceae</taxon>
        <taxon>Geodermatophilus</taxon>
    </lineage>
</organism>
<keyword evidence="1" id="KW-0378">Hydrolase</keyword>
<proteinExistence type="predicted"/>
<dbReference type="GO" id="GO:0008233">
    <property type="term" value="F:peptidase activity"/>
    <property type="evidence" value="ECO:0007669"/>
    <property type="project" value="UniProtKB-KW"/>
</dbReference>
<dbReference type="GO" id="GO:0006508">
    <property type="term" value="P:proteolysis"/>
    <property type="evidence" value="ECO:0007669"/>
    <property type="project" value="UniProtKB-KW"/>
</dbReference>
<gene>
    <name evidence="1" type="ordered locus">Gobs_1165</name>
</gene>
<sequence>MSTDAGIPVSGLVTADVTAALAELAANRDRVYYDGVAADAHNSGGGLDLYADLVARSNPRRPAYKSARELYLWVELRPAGWLRGLYTAHQREPEAPIRPSPRS</sequence>
<dbReference type="HOGENOM" id="CLU_2259754_0_0_11"/>
<name>D2SAJ0_GEOOG</name>
<accession>D2SAJ0</accession>
<dbReference type="OrthoDB" id="104542at2"/>